<protein>
    <recommendedName>
        <fullName evidence="1">PiggyBac transposable element-derived protein domain-containing protein</fullName>
    </recommendedName>
</protein>
<name>A0AAU9U2X0_EUPED</name>
<evidence type="ECO:0000313" key="2">
    <source>
        <dbReference type="EMBL" id="CAH2092085.1"/>
    </source>
</evidence>
<proteinExistence type="predicted"/>
<feature type="domain" description="PiggyBac transposable element-derived protein" evidence="1">
    <location>
        <begin position="129"/>
        <end position="499"/>
    </location>
</feature>
<dbReference type="EMBL" id="CAKOGL010000011">
    <property type="protein sequence ID" value="CAH2092085.1"/>
    <property type="molecule type" value="Genomic_DNA"/>
</dbReference>
<dbReference type="Proteomes" id="UP001153954">
    <property type="component" value="Unassembled WGS sequence"/>
</dbReference>
<dbReference type="Pfam" id="PF13843">
    <property type="entry name" value="DDE_Tnp_1_7"/>
    <property type="match status" value="1"/>
</dbReference>
<evidence type="ECO:0000313" key="3">
    <source>
        <dbReference type="Proteomes" id="UP001153954"/>
    </source>
</evidence>
<organism evidence="2 3">
    <name type="scientific">Euphydryas editha</name>
    <name type="common">Edith's checkerspot</name>
    <dbReference type="NCBI Taxonomy" id="104508"/>
    <lineage>
        <taxon>Eukaryota</taxon>
        <taxon>Metazoa</taxon>
        <taxon>Ecdysozoa</taxon>
        <taxon>Arthropoda</taxon>
        <taxon>Hexapoda</taxon>
        <taxon>Insecta</taxon>
        <taxon>Pterygota</taxon>
        <taxon>Neoptera</taxon>
        <taxon>Endopterygota</taxon>
        <taxon>Lepidoptera</taxon>
        <taxon>Glossata</taxon>
        <taxon>Ditrysia</taxon>
        <taxon>Papilionoidea</taxon>
        <taxon>Nymphalidae</taxon>
        <taxon>Nymphalinae</taxon>
        <taxon>Euphydryas</taxon>
    </lineage>
</organism>
<comment type="caution">
    <text evidence="2">The sequence shown here is derived from an EMBL/GenBank/DDBJ whole genome shotgun (WGS) entry which is preliminary data.</text>
</comment>
<dbReference type="PANTHER" id="PTHR46599">
    <property type="entry name" value="PIGGYBAC TRANSPOSABLE ELEMENT-DERIVED PROTEIN 4"/>
    <property type="match status" value="1"/>
</dbReference>
<accession>A0AAU9U2X0</accession>
<reference evidence="2" key="1">
    <citation type="submission" date="2022-03" db="EMBL/GenBank/DDBJ databases">
        <authorList>
            <person name="Tunstrom K."/>
        </authorList>
    </citation>
    <scope>NUCLEOTIDE SEQUENCE</scope>
</reference>
<keyword evidence="3" id="KW-1185">Reference proteome</keyword>
<evidence type="ECO:0000259" key="1">
    <source>
        <dbReference type="Pfam" id="PF13843"/>
    </source>
</evidence>
<dbReference type="AlphaFoldDB" id="A0AAU9U2X0"/>
<gene>
    <name evidence="2" type="ORF">EEDITHA_LOCUS7881</name>
</gene>
<sequence length="615" mass="70797">MERRKIIPLDKIEDCLEELFGLSDGEESEDGFESGEEETEAVFTEPSQEELLDVLNAPSTSSAADLGSTVPSDEYVVNADGVQIESISDTDDDDDDQNWKKVYFPHLPPTDRFDDSPLKLKGVLPPRSSPIIYFELFFSDEVLTHIVEQTNLYALQNKQKNWENTFVTEIRAFLGMLVLMGVHPLPNIDLYWSSDPFFCVSEIADVMTSKRFKMILKNLHLNDNSQMPKKGEPQFDKLYKIRPLIKTMNETFQSAAKNTCSQSIDECMVKFKGRSSLKQFLPNKPVKRGFKIWARCDSQTGYLFEFEIYTGKKGNEAETGLGESVVKDLCQKLIDEKLENVHVTFDNFFSSTELLQKLYENNIYSTSTVRTNRTNLPKKFRRLAKKNQAKQPVLKLAKGQYKWRVNRNVSFFTWMDTKLVTILSTAYHPKSKVTCKRTQKDGSKKEFPCPLGILEYTKRMGGVDRFDQKRGTYQIARKSKRWWMRLFYFFVDAAITNAYILYAQKIRYPINNLQFRTTLGRNLIGNFTSRKRRISSLPCFATKKPKIESRQKAKYGIPDEMRLTDVGSHLPSPLPTFRRCRACSSKEIAKKSKIQCSTCGVALCIVPCFAEFHKL</sequence>
<dbReference type="PANTHER" id="PTHR46599:SF3">
    <property type="entry name" value="PIGGYBAC TRANSPOSABLE ELEMENT-DERIVED PROTEIN 4"/>
    <property type="match status" value="1"/>
</dbReference>
<dbReference type="InterPro" id="IPR029526">
    <property type="entry name" value="PGBD"/>
</dbReference>